<dbReference type="SUPFAM" id="SSF57716">
    <property type="entry name" value="Glucocorticoid receptor-like (DNA-binding domain)"/>
    <property type="match status" value="1"/>
</dbReference>
<dbReference type="GO" id="GO:0005730">
    <property type="term" value="C:nucleolus"/>
    <property type="evidence" value="ECO:0007669"/>
    <property type="project" value="TreeGrafter"/>
</dbReference>
<reference evidence="3" key="1">
    <citation type="journal article" date="2020" name="Fungal Divers.">
        <title>Resolving the Mortierellaceae phylogeny through synthesis of multi-gene phylogenetics and phylogenomics.</title>
        <authorList>
            <person name="Vandepol N."/>
            <person name="Liber J."/>
            <person name="Desiro A."/>
            <person name="Na H."/>
            <person name="Kennedy M."/>
            <person name="Barry K."/>
            <person name="Grigoriev I.V."/>
            <person name="Miller A.N."/>
            <person name="O'Donnell K."/>
            <person name="Stajich J.E."/>
            <person name="Bonito G."/>
        </authorList>
    </citation>
    <scope>NUCLEOTIDE SEQUENCE</scope>
    <source>
        <strain evidence="3">NRRL 28262</strain>
    </source>
</reference>
<dbReference type="PANTHER" id="PTHR10792:SF8">
    <property type="entry name" value="RIBOSOME BIOGENESIS PROTEIN RLP24-RELATED"/>
    <property type="match status" value="1"/>
</dbReference>
<proteinExistence type="inferred from homology"/>
<dbReference type="Gene3D" id="2.30.170.20">
    <property type="entry name" value="Ribosomal protein L24e"/>
    <property type="match status" value="1"/>
</dbReference>
<dbReference type="AlphaFoldDB" id="A0AAD4D805"/>
<dbReference type="InterPro" id="IPR038630">
    <property type="entry name" value="L24e/L24_sf"/>
</dbReference>
<evidence type="ECO:0000313" key="4">
    <source>
        <dbReference type="Proteomes" id="UP001194580"/>
    </source>
</evidence>
<comment type="similarity">
    <text evidence="1">Belongs to the eukaryotic ribosomal protein eL24 family.</text>
</comment>
<dbReference type="InterPro" id="IPR056366">
    <property type="entry name" value="Ribosomal_eL24"/>
</dbReference>
<name>A0AAD4D805_9FUNG</name>
<gene>
    <name evidence="3" type="primary">RLP24_1</name>
    <name evidence="3" type="ORF">BGZ95_000618</name>
</gene>
<accession>A0AAD4D805</accession>
<dbReference type="CDD" id="cd00472">
    <property type="entry name" value="Ribosomal_L24e_L24"/>
    <property type="match status" value="1"/>
</dbReference>
<sequence>MFVRNDSKTFRFCRSKCHKNFKMKRNPRKVRWTKAFRKAAGKEMTIDSTFQFEKRRNIP</sequence>
<organism evidence="3 4">
    <name type="scientific">Linnemannia exigua</name>
    <dbReference type="NCBI Taxonomy" id="604196"/>
    <lineage>
        <taxon>Eukaryota</taxon>
        <taxon>Fungi</taxon>
        <taxon>Fungi incertae sedis</taxon>
        <taxon>Mucoromycota</taxon>
        <taxon>Mortierellomycotina</taxon>
        <taxon>Mortierellomycetes</taxon>
        <taxon>Mortierellales</taxon>
        <taxon>Mortierellaceae</taxon>
        <taxon>Linnemannia</taxon>
    </lineage>
</organism>
<dbReference type="GO" id="GO:0042273">
    <property type="term" value="P:ribosomal large subunit biogenesis"/>
    <property type="evidence" value="ECO:0007669"/>
    <property type="project" value="TreeGrafter"/>
</dbReference>
<dbReference type="InterPro" id="IPR000988">
    <property type="entry name" value="Ribosomal_eL24-rel_N"/>
</dbReference>
<feature type="non-terminal residue" evidence="3">
    <location>
        <position position="1"/>
    </location>
</feature>
<dbReference type="FunFam" id="2.30.170.20:FF:000001">
    <property type="entry name" value="probable ribosome biogenesis protein RLP24"/>
    <property type="match status" value="1"/>
</dbReference>
<protein>
    <submittedName>
        <fullName evidence="3">ATPase-activating ribosome biosynthesis protein</fullName>
    </submittedName>
</protein>
<dbReference type="GO" id="GO:0003735">
    <property type="term" value="F:structural constituent of ribosome"/>
    <property type="evidence" value="ECO:0007669"/>
    <property type="project" value="InterPro"/>
</dbReference>
<keyword evidence="4" id="KW-1185">Reference proteome</keyword>
<dbReference type="Proteomes" id="UP001194580">
    <property type="component" value="Unassembled WGS sequence"/>
</dbReference>
<feature type="domain" description="Large ribosomal subunit protein eL24-related N-terminal" evidence="2">
    <location>
        <begin position="1"/>
        <end position="45"/>
    </location>
</feature>
<comment type="caution">
    <text evidence="3">The sequence shown here is derived from an EMBL/GenBank/DDBJ whole genome shotgun (WGS) entry which is preliminary data.</text>
</comment>
<dbReference type="Pfam" id="PF01246">
    <property type="entry name" value="Ribosomal_L24e"/>
    <property type="match status" value="1"/>
</dbReference>
<evidence type="ECO:0000313" key="3">
    <source>
        <dbReference type="EMBL" id="KAG0271561.1"/>
    </source>
</evidence>
<evidence type="ECO:0000256" key="1">
    <source>
        <dbReference type="ARBA" id="ARBA00005647"/>
    </source>
</evidence>
<evidence type="ECO:0000259" key="2">
    <source>
        <dbReference type="Pfam" id="PF01246"/>
    </source>
</evidence>
<dbReference type="PANTHER" id="PTHR10792">
    <property type="entry name" value="60S RIBOSOMAL PROTEIN L24"/>
    <property type="match status" value="1"/>
</dbReference>
<dbReference type="EMBL" id="JAAAIL010001112">
    <property type="protein sequence ID" value="KAG0271561.1"/>
    <property type="molecule type" value="Genomic_DNA"/>
</dbReference>